<reference evidence="1 2" key="1">
    <citation type="submission" date="2016-10" db="EMBL/GenBank/DDBJ databases">
        <authorList>
            <person name="de Groot N.N."/>
        </authorList>
    </citation>
    <scope>NUCLEOTIDE SEQUENCE [LARGE SCALE GENOMIC DNA]</scope>
    <source>
        <strain evidence="1 2">DSM 23995</strain>
    </source>
</reference>
<name>A0A1I2EWR6_9BACI</name>
<evidence type="ECO:0000313" key="1">
    <source>
        <dbReference type="EMBL" id="SFE97153.1"/>
    </source>
</evidence>
<dbReference type="Proteomes" id="UP000199516">
    <property type="component" value="Unassembled WGS sequence"/>
</dbReference>
<keyword evidence="2" id="KW-1185">Reference proteome</keyword>
<proteinExistence type="predicted"/>
<accession>A0A1I2EWR6</accession>
<dbReference type="AlphaFoldDB" id="A0A1I2EWR6"/>
<dbReference type="EMBL" id="FONT01000007">
    <property type="protein sequence ID" value="SFE97153.1"/>
    <property type="molecule type" value="Genomic_DNA"/>
</dbReference>
<dbReference type="STRING" id="930128.SAMN05192532_10746"/>
<organism evidence="1 2">
    <name type="scientific">Alteribacillus iranensis</name>
    <dbReference type="NCBI Taxonomy" id="930128"/>
    <lineage>
        <taxon>Bacteria</taxon>
        <taxon>Bacillati</taxon>
        <taxon>Bacillota</taxon>
        <taxon>Bacilli</taxon>
        <taxon>Bacillales</taxon>
        <taxon>Bacillaceae</taxon>
        <taxon>Alteribacillus</taxon>
    </lineage>
</organism>
<gene>
    <name evidence="1" type="ORF">SAMN05192532_10746</name>
</gene>
<dbReference type="RefSeq" id="WP_143083236.1">
    <property type="nucleotide sequence ID" value="NZ_FONT01000007.1"/>
</dbReference>
<evidence type="ECO:0000313" key="2">
    <source>
        <dbReference type="Proteomes" id="UP000199516"/>
    </source>
</evidence>
<protein>
    <submittedName>
        <fullName evidence="1">Uncharacterized protein</fullName>
    </submittedName>
</protein>
<sequence>MIPFIKDKYWMMIIVFCITGCGVEGDTNMELAPNGIGLGDAEEDVADKAGVPLSKETIPGPAEEAIIYEYDSFAVVLSGNTVIAVVSYDPDATTQRGVGRDVNRDELIDAYEEYSIYSNQHGAFYIELAEENWLVLGRGEFIYYGDPLMLELAGGGFDQVKNELIRIHPEKSS</sequence>